<gene>
    <name evidence="9" type="primary">dmaW</name>
</gene>
<dbReference type="PANTHER" id="PTHR40627">
    <property type="entry name" value="INDOLE PRENYLTRANSFERASE TDIB-RELATED"/>
    <property type="match status" value="1"/>
</dbReference>
<dbReference type="NCBIfam" id="TIGR03430">
    <property type="entry name" value="trp_dimet_allyl"/>
    <property type="match status" value="1"/>
</dbReference>
<keyword evidence="4" id="KW-0017">Alkaloid metabolism</keyword>
<evidence type="ECO:0000256" key="3">
    <source>
        <dbReference type="ARBA" id="ARBA00011738"/>
    </source>
</evidence>
<dbReference type="NCBIfam" id="TIGR03429">
    <property type="entry name" value="arom_pren_DMATS"/>
    <property type="match status" value="1"/>
</dbReference>
<sequence>MATVNESGRGVYDTLSLIFDFPDDEQRLWWHSTAPMFAAMLQTAGHNVHDQYRHLGIYKKNIIPFLGVYPTEGKGRWLSILTRYGIPFELSLNCSNSIVRYTYEPINEATGTDKDPYNTLAILESLQKLVQIQSGIDLEWFNYFKHELTLNGTESAYLRSNDLVNCQIKTQNKLALDLKGNQFALKVYIYPELKSTATGKSIHELIFGSVRKLSLEHPSIQPAFQVLDDYVASRNISAETGGEYSALQPRLLSCDLINPAKSRVKIYLLERTVSLSAMEDLWTLGGRRTDPSTMDGLDMVRELWNLLEMPAGLQAYPKPYLQLGKIPNEQLPSMANYTLHHNDPMPEPQVYFTVFGMSDFKVTNALTVFFERRGWNEMARKYRVFLQESYPNDDLESLNYLHTYISFSYRSNKPYLSVYLHTFESGHWPIFPDSPTAFDAYRRCDMASKKINLADY</sequence>
<comment type="catalytic activity">
    <reaction evidence="6">
        <text>L-tryptophan + dimethylallyl diphosphate = 4-(3-methylbut-2-enyl)-L-tryptophan + diphosphate</text>
        <dbReference type="Rhea" id="RHEA:14173"/>
        <dbReference type="ChEBI" id="CHEBI:33019"/>
        <dbReference type="ChEBI" id="CHEBI:57623"/>
        <dbReference type="ChEBI" id="CHEBI:57912"/>
        <dbReference type="ChEBI" id="CHEBI:58209"/>
        <dbReference type="EC" id="2.5.1.34"/>
    </reaction>
</comment>
<evidence type="ECO:0000256" key="7">
    <source>
        <dbReference type="NCBIfam" id="TIGR03430"/>
    </source>
</evidence>
<dbReference type="EMBL" id="JN182229">
    <property type="protein sequence ID" value="AEV21221.1"/>
    <property type="molecule type" value="Genomic_DNA"/>
</dbReference>
<feature type="binding site" evidence="8">
    <location>
        <position position="349"/>
    </location>
    <ligand>
        <name>dimethylallyl diphosphate</name>
        <dbReference type="ChEBI" id="CHEBI:57623"/>
    </ligand>
</feature>
<dbReference type="InterPro" id="IPR033964">
    <property type="entry name" value="ABBA"/>
</dbReference>
<dbReference type="GO" id="GO:0035837">
    <property type="term" value="P:ergot alkaloid biosynthetic process"/>
    <property type="evidence" value="ECO:0007669"/>
    <property type="project" value="InterPro"/>
</dbReference>
<dbReference type="Pfam" id="PF11991">
    <property type="entry name" value="Trp_DMAT"/>
    <property type="match status" value="1"/>
</dbReference>
<evidence type="ECO:0000256" key="8">
    <source>
        <dbReference type="PIRSR" id="PIRSR000509-1"/>
    </source>
</evidence>
<feature type="binding site" evidence="8">
    <location>
        <position position="267"/>
    </location>
    <ligand>
        <name>dimethylallyl diphosphate</name>
        <dbReference type="ChEBI" id="CHEBI:57623"/>
    </ligand>
</feature>
<feature type="binding site" evidence="8">
    <location>
        <position position="89"/>
    </location>
    <ligand>
        <name>L-tryptophan</name>
        <dbReference type="ChEBI" id="CHEBI:57912"/>
    </ligand>
</feature>
<evidence type="ECO:0000256" key="2">
    <source>
        <dbReference type="ARBA" id="ARBA00010209"/>
    </source>
</evidence>
<feature type="binding site" evidence="8">
    <location>
        <position position="190"/>
    </location>
    <ligand>
        <name>L-tryptophan</name>
        <dbReference type="ChEBI" id="CHEBI:57912"/>
    </ligand>
</feature>
<keyword evidence="5 9" id="KW-0808">Transferase</keyword>
<name>G9FM43_9HYPO</name>
<feature type="binding site" evidence="8">
    <location>
        <position position="188"/>
    </location>
    <ligand>
        <name>dimethylallyl diphosphate</name>
        <dbReference type="ChEBI" id="CHEBI:57623"/>
    </ligand>
</feature>
<dbReference type="PANTHER" id="PTHR40627:SF3">
    <property type="entry name" value="PRENYLTRANSFERASE ASQH2-RELATED"/>
    <property type="match status" value="1"/>
</dbReference>
<reference evidence="9" key="1">
    <citation type="submission" date="2011-06" db="EMBL/GenBank/DDBJ databases">
        <title>The genome sequence of Periglandula ipomoeae lasaF13.</title>
        <authorList>
            <person name="Florea S."/>
            <person name="Johnson R.D."/>
            <person name="Panaccione D.G."/>
            <person name="Voisey C.R."/>
            <person name="Schardl C.L."/>
        </authorList>
    </citation>
    <scope>NUCLEOTIDE SEQUENCE</scope>
    <source>
        <strain evidence="9">LasaF13</strain>
    </source>
</reference>
<dbReference type="CDD" id="cd13929">
    <property type="entry name" value="PT-DMATS_CymD"/>
    <property type="match status" value="1"/>
</dbReference>
<evidence type="ECO:0000256" key="6">
    <source>
        <dbReference type="ARBA" id="ARBA00049022"/>
    </source>
</evidence>
<feature type="binding site" evidence="8">
    <location>
        <position position="250"/>
    </location>
    <ligand>
        <name>L-tryptophan</name>
        <dbReference type="ChEBI" id="CHEBI:57912"/>
    </ligand>
</feature>
<organism evidence="9">
    <name type="scientific">Periglandula ipomoeae</name>
    <dbReference type="NCBI Taxonomy" id="1037530"/>
    <lineage>
        <taxon>Eukaryota</taxon>
        <taxon>Fungi</taxon>
        <taxon>Dikarya</taxon>
        <taxon>Ascomycota</taxon>
        <taxon>Pezizomycotina</taxon>
        <taxon>Sordariomycetes</taxon>
        <taxon>Hypocreomycetidae</taxon>
        <taxon>Hypocreales</taxon>
        <taxon>Clavicipitaceae</taxon>
        <taxon>Periglandula</taxon>
    </lineage>
</organism>
<protein>
    <recommendedName>
        <fullName evidence="7">Tryptophan dimethylallyltransferase</fullName>
        <ecNumber evidence="7">2.5.1.34</ecNumber>
    </recommendedName>
</protein>
<feature type="binding site" evidence="8">
    <location>
        <position position="265"/>
    </location>
    <ligand>
        <name>dimethylallyl diphosphate</name>
        <dbReference type="ChEBI" id="CHEBI:57623"/>
    </ligand>
</feature>
<evidence type="ECO:0000313" key="9">
    <source>
        <dbReference type="EMBL" id="AEV21221.1"/>
    </source>
</evidence>
<dbReference type="PIRSF" id="PIRSF000509">
    <property type="entry name" value="Trp_DMAT"/>
    <property type="match status" value="1"/>
</dbReference>
<dbReference type="InterPro" id="IPR012148">
    <property type="entry name" value="ABBA_DMATS-like"/>
</dbReference>
<evidence type="ECO:0000256" key="4">
    <source>
        <dbReference type="ARBA" id="ARBA00022589"/>
    </source>
</evidence>
<comment type="pathway">
    <text evidence="1">Alkaloid biosynthesis; ergot alkaloid biosynthesis.</text>
</comment>
<feature type="binding site" evidence="8">
    <location>
        <position position="263"/>
    </location>
    <ligand>
        <name>dimethylallyl diphosphate</name>
        <dbReference type="ChEBI" id="CHEBI:57623"/>
    </ligand>
</feature>
<comment type="similarity">
    <text evidence="2">Belongs to the tryptophan dimethylallyltransferase family.</text>
</comment>
<feature type="binding site" evidence="8">
    <location>
        <position position="100"/>
    </location>
    <ligand>
        <name>dimethylallyl diphosphate</name>
        <dbReference type="ChEBI" id="CHEBI:57623"/>
    </ligand>
</feature>
<dbReference type="UniPathway" id="UPA00327"/>
<feature type="binding site" evidence="8">
    <location>
        <position position="415"/>
    </location>
    <ligand>
        <name>dimethylallyl diphosphate</name>
        <dbReference type="ChEBI" id="CHEBI:57623"/>
    </ligand>
</feature>
<evidence type="ECO:0000256" key="1">
    <source>
        <dbReference type="ARBA" id="ARBA00005107"/>
    </source>
</evidence>
<feature type="binding site" evidence="8">
    <location>
        <position position="351"/>
    </location>
    <ligand>
        <name>dimethylallyl diphosphate</name>
        <dbReference type="ChEBI" id="CHEBI:57623"/>
    </ligand>
</feature>
<dbReference type="GO" id="GO:0050364">
    <property type="term" value="F:tryptophan dimethylallyltransferase activity"/>
    <property type="evidence" value="ECO:0007669"/>
    <property type="project" value="UniProtKB-EC"/>
</dbReference>
<dbReference type="SFLD" id="SFLDG01162">
    <property type="entry name" value="I"/>
    <property type="match status" value="1"/>
</dbReference>
<dbReference type="InterPro" id="IPR017795">
    <property type="entry name" value="ABBA_NscD-like"/>
</dbReference>
<dbReference type="InterPro" id="IPR017796">
    <property type="entry name" value="Trp_dimethylallylTrfase"/>
</dbReference>
<feature type="binding site" evidence="8">
    <location>
        <position position="186"/>
    </location>
    <ligand>
        <name>dimethylallyl diphosphate</name>
        <dbReference type="ChEBI" id="CHEBI:57623"/>
    </ligand>
</feature>
<comment type="subunit">
    <text evidence="3">Homodimer.</text>
</comment>
<accession>G9FM43</accession>
<dbReference type="SFLD" id="SFLDS00036">
    <property type="entry name" value="Aromatic_Prenyltransferase"/>
    <property type="match status" value="1"/>
</dbReference>
<feature type="binding site" evidence="8">
    <location>
        <position position="419"/>
    </location>
    <ligand>
        <name>dimethylallyl diphosphate</name>
        <dbReference type="ChEBI" id="CHEBI:57623"/>
    </ligand>
</feature>
<dbReference type="AlphaFoldDB" id="G9FM43"/>
<feature type="binding site" evidence="8">
    <location>
        <begin position="80"/>
        <end position="81"/>
    </location>
    <ligand>
        <name>L-tryptophan</name>
        <dbReference type="ChEBI" id="CHEBI:57912"/>
    </ligand>
</feature>
<proteinExistence type="inferred from homology"/>
<evidence type="ECO:0000256" key="5">
    <source>
        <dbReference type="ARBA" id="ARBA00022679"/>
    </source>
</evidence>
<dbReference type="EC" id="2.5.1.34" evidence="7"/>